<feature type="domain" description="Peptidase M3A/M3B catalytic" evidence="9">
    <location>
        <begin position="274"/>
        <end position="720"/>
    </location>
</feature>
<dbReference type="PROSITE" id="PS51257">
    <property type="entry name" value="PROKAR_LIPOPROTEIN"/>
    <property type="match status" value="1"/>
</dbReference>
<evidence type="ECO:0000259" key="9">
    <source>
        <dbReference type="Pfam" id="PF01432"/>
    </source>
</evidence>
<evidence type="ECO:0000256" key="7">
    <source>
        <dbReference type="RuleBase" id="RU003435"/>
    </source>
</evidence>
<dbReference type="GO" id="GO:0005829">
    <property type="term" value="C:cytosol"/>
    <property type="evidence" value="ECO:0007669"/>
    <property type="project" value="UniProtKB-ARBA"/>
</dbReference>
<dbReference type="GO" id="GO:0006508">
    <property type="term" value="P:proteolysis"/>
    <property type="evidence" value="ECO:0007669"/>
    <property type="project" value="UniProtKB-KW"/>
</dbReference>
<feature type="signal peptide" evidence="8">
    <location>
        <begin position="1"/>
        <end position="24"/>
    </location>
</feature>
<dbReference type="AlphaFoldDB" id="A0A059FN43"/>
<evidence type="ECO:0000256" key="1">
    <source>
        <dbReference type="ARBA" id="ARBA00006040"/>
    </source>
</evidence>
<protein>
    <submittedName>
        <fullName evidence="10">Peptidyl-dipeptidase</fullName>
    </submittedName>
</protein>
<keyword evidence="6 7" id="KW-0482">Metalloprotease</keyword>
<dbReference type="Gene3D" id="3.40.390.10">
    <property type="entry name" value="Collagenase (Catalytic Domain)"/>
    <property type="match status" value="1"/>
</dbReference>
<evidence type="ECO:0000256" key="8">
    <source>
        <dbReference type="SAM" id="SignalP"/>
    </source>
</evidence>
<keyword evidence="5 7" id="KW-0862">Zinc</keyword>
<dbReference type="CDD" id="cd06456">
    <property type="entry name" value="M3A_DCP"/>
    <property type="match status" value="1"/>
</dbReference>
<evidence type="ECO:0000256" key="5">
    <source>
        <dbReference type="ARBA" id="ARBA00022833"/>
    </source>
</evidence>
<organism evidence="10 11">
    <name type="scientific">Hyphomonas hirschiana VP5</name>
    <dbReference type="NCBI Taxonomy" id="1280951"/>
    <lineage>
        <taxon>Bacteria</taxon>
        <taxon>Pseudomonadati</taxon>
        <taxon>Pseudomonadota</taxon>
        <taxon>Alphaproteobacteria</taxon>
        <taxon>Hyphomonadales</taxon>
        <taxon>Hyphomonadaceae</taxon>
        <taxon>Hyphomonas</taxon>
    </lineage>
</organism>
<sequence>MMKMTDALKGGAAALVLAATAACGAPETTTPEAEAASSQSELPEITVTDAELEGNPFRAEWTGAYGAPPFAQITDAHYMPAVKKGILEMRAEIDAIVNTEEEPTFENTILALEKSGKALERVMLVFGNITNTDTNDALTALEGEIYPMLTREQDAVTFNPELFARVQAVYDQRDRLGLDEQEARLLELTHRNFVRAGASLAPEVQAEIGQLNAEISALTTTYGQNLLNATNAFKLEITDPARLGGLSDDFKNAIKVDGEDKWVVGISRSFFEGFMASAEDRELRSQLFDGYRTVASSGEFDNGPLAIKLAQLRAKRAELMGYPSHAHYVLEERMAHTPDAALEFLGKVLEPGLARAAEEEADMETIAGHEILGHDWWFYSEKVRAEKYAFDENQLRPYFELGASTDGAFEVASRLFNITLEEVPVEAWNPAVKSYDVKDSESGEHLGLLMIDNFARDTKRGGAWMSTYRSSSDMDGNTIRPIITNNMNLVPPAAGQPALLSPTEVETLFHEFGHGLHGLLTQIRYPSFSGVYGGPDYVELPSQIMEHWVTEPQVLAMYARHHETGEIIPQELVDKMNKASTFNQGFKTTEYIAASLIDLHWHMLSSEEAAEITDAREFEKSVLAQYNIPEIIEPRYRSTYFSHIFAGGYAAGYYSYLWAEILDADGFDAFKQSGDIFNPEVAAKLKQWVFESGGLRETDELYRNFRGSDPGIEPLLRNRGFAEPSPAEG</sequence>
<dbReference type="PANTHER" id="PTHR43660:SF1">
    <property type="entry name" value="DIPEPTIDYL CARBOXYPEPTIDASE"/>
    <property type="match status" value="1"/>
</dbReference>
<comment type="cofactor">
    <cofactor evidence="7">
        <name>Zn(2+)</name>
        <dbReference type="ChEBI" id="CHEBI:29105"/>
    </cofactor>
    <text evidence="7">Binds 1 zinc ion.</text>
</comment>
<accession>A0A059FN43</accession>
<evidence type="ECO:0000256" key="4">
    <source>
        <dbReference type="ARBA" id="ARBA00022801"/>
    </source>
</evidence>
<keyword evidence="4 7" id="KW-0378">Hydrolase</keyword>
<evidence type="ECO:0000256" key="2">
    <source>
        <dbReference type="ARBA" id="ARBA00022670"/>
    </source>
</evidence>
<dbReference type="OrthoDB" id="9773538at2"/>
<dbReference type="GO" id="GO:0046872">
    <property type="term" value="F:metal ion binding"/>
    <property type="evidence" value="ECO:0007669"/>
    <property type="project" value="UniProtKB-UniRule"/>
</dbReference>
<gene>
    <name evidence="10" type="ORF">HHI_12439</name>
</gene>
<dbReference type="Proteomes" id="UP000025061">
    <property type="component" value="Unassembled WGS sequence"/>
</dbReference>
<evidence type="ECO:0000256" key="6">
    <source>
        <dbReference type="ARBA" id="ARBA00023049"/>
    </source>
</evidence>
<evidence type="ECO:0000313" key="11">
    <source>
        <dbReference type="Proteomes" id="UP000025061"/>
    </source>
</evidence>
<dbReference type="GO" id="GO:0004222">
    <property type="term" value="F:metalloendopeptidase activity"/>
    <property type="evidence" value="ECO:0007669"/>
    <property type="project" value="InterPro"/>
</dbReference>
<dbReference type="Pfam" id="PF01432">
    <property type="entry name" value="Peptidase_M3"/>
    <property type="match status" value="1"/>
</dbReference>
<evidence type="ECO:0000256" key="3">
    <source>
        <dbReference type="ARBA" id="ARBA00022723"/>
    </source>
</evidence>
<name>A0A059FN43_9PROT</name>
<keyword evidence="8" id="KW-0732">Signal</keyword>
<dbReference type="InterPro" id="IPR034005">
    <property type="entry name" value="M3A_DCP"/>
</dbReference>
<feature type="chain" id="PRO_5001572417" evidence="8">
    <location>
        <begin position="25"/>
        <end position="729"/>
    </location>
</feature>
<keyword evidence="11" id="KW-1185">Reference proteome</keyword>
<dbReference type="SUPFAM" id="SSF55486">
    <property type="entry name" value="Metalloproteases ('zincins'), catalytic domain"/>
    <property type="match status" value="1"/>
</dbReference>
<keyword evidence="3 7" id="KW-0479">Metal-binding</keyword>
<dbReference type="InterPro" id="IPR024079">
    <property type="entry name" value="MetalloPept_cat_dom_sf"/>
</dbReference>
<keyword evidence="2 7" id="KW-0645">Protease</keyword>
<dbReference type="PATRIC" id="fig|1280951.3.peg.2506"/>
<dbReference type="InterPro" id="IPR024077">
    <property type="entry name" value="Neurolysin/TOP_dom2"/>
</dbReference>
<proteinExistence type="inferred from homology"/>
<dbReference type="GO" id="GO:0004180">
    <property type="term" value="F:carboxypeptidase activity"/>
    <property type="evidence" value="ECO:0007669"/>
    <property type="project" value="TreeGrafter"/>
</dbReference>
<comment type="caution">
    <text evidence="10">The sequence shown here is derived from an EMBL/GenBank/DDBJ whole genome shotgun (WGS) entry which is preliminary data.</text>
</comment>
<dbReference type="InterPro" id="IPR045090">
    <property type="entry name" value="Pept_M3A_M3B"/>
</dbReference>
<dbReference type="FunFam" id="3.40.390.10:FF:000009">
    <property type="entry name" value="Oligopeptidase A"/>
    <property type="match status" value="1"/>
</dbReference>
<dbReference type="EMBL" id="ARYI01000010">
    <property type="protein sequence ID" value="KCZ92039.1"/>
    <property type="molecule type" value="Genomic_DNA"/>
</dbReference>
<comment type="similarity">
    <text evidence="1 7">Belongs to the peptidase M3 family.</text>
</comment>
<dbReference type="PANTHER" id="PTHR43660">
    <property type="entry name" value="DIPEPTIDYL CARBOXYPEPTIDASE"/>
    <property type="match status" value="1"/>
</dbReference>
<reference evidence="10 11" key="1">
    <citation type="submission" date="2013-04" db="EMBL/GenBank/DDBJ databases">
        <title>Hyphomonas hirschiana VP5 Genome Sequencing.</title>
        <authorList>
            <person name="Lai Q."/>
            <person name="Shao Z."/>
        </authorList>
    </citation>
    <scope>NUCLEOTIDE SEQUENCE [LARGE SCALE GENOMIC DNA]</scope>
    <source>
        <strain evidence="10 11">VP5</strain>
    </source>
</reference>
<evidence type="ECO:0000313" key="10">
    <source>
        <dbReference type="EMBL" id="KCZ92039.1"/>
    </source>
</evidence>
<dbReference type="Gene3D" id="1.10.1370.10">
    <property type="entry name" value="Neurolysin, domain 3"/>
    <property type="match status" value="1"/>
</dbReference>
<dbReference type="InterPro" id="IPR001567">
    <property type="entry name" value="Pept_M3A_M3B_dom"/>
</dbReference>